<accession>A0AAW9SF64</accession>
<keyword evidence="6" id="KW-0408">Iron</keyword>
<dbReference type="Gene3D" id="2.40.170.20">
    <property type="entry name" value="TonB-dependent receptor, beta-barrel domain"/>
    <property type="match status" value="1"/>
</dbReference>
<dbReference type="InterPro" id="IPR036942">
    <property type="entry name" value="Beta-barrel_TonB_sf"/>
</dbReference>
<dbReference type="Gene3D" id="2.170.130.10">
    <property type="entry name" value="TonB-dependent receptor, plug domain"/>
    <property type="match status" value="1"/>
</dbReference>
<dbReference type="NCBIfam" id="TIGR04057">
    <property type="entry name" value="SusC_RagA_signa"/>
    <property type="match status" value="1"/>
</dbReference>
<dbReference type="InterPro" id="IPR011662">
    <property type="entry name" value="Secretin/TonB_short_N"/>
</dbReference>
<keyword evidence="4" id="KW-0410">Iron transport</keyword>
<dbReference type="Gene3D" id="2.60.40.1120">
    <property type="entry name" value="Carboxypeptidase-like, regulatory domain"/>
    <property type="match status" value="1"/>
</dbReference>
<evidence type="ECO:0000256" key="5">
    <source>
        <dbReference type="ARBA" id="ARBA00022692"/>
    </source>
</evidence>
<dbReference type="InterPro" id="IPR012910">
    <property type="entry name" value="Plug_dom"/>
</dbReference>
<name>A0AAW9SF64_9BACT</name>
<dbReference type="PROSITE" id="PS52016">
    <property type="entry name" value="TONB_DEPENDENT_REC_3"/>
    <property type="match status" value="1"/>
</dbReference>
<keyword evidence="13" id="KW-0675">Receptor</keyword>
<dbReference type="GO" id="GO:0009279">
    <property type="term" value="C:cell outer membrane"/>
    <property type="evidence" value="ECO:0007669"/>
    <property type="project" value="UniProtKB-SubCell"/>
</dbReference>
<evidence type="ECO:0000313" key="14">
    <source>
        <dbReference type="Proteomes" id="UP001403385"/>
    </source>
</evidence>
<dbReference type="InterPro" id="IPR037066">
    <property type="entry name" value="Plug_dom_sf"/>
</dbReference>
<dbReference type="InterPro" id="IPR023996">
    <property type="entry name" value="TonB-dep_OMP_SusC/RagA"/>
</dbReference>
<evidence type="ECO:0000256" key="4">
    <source>
        <dbReference type="ARBA" id="ARBA00022496"/>
    </source>
</evidence>
<comment type="subcellular location">
    <subcellularLocation>
        <location evidence="1 10">Cell outer membrane</location>
        <topology evidence="1 10">Multi-pass membrane protein</topology>
    </subcellularLocation>
</comment>
<dbReference type="InterPro" id="IPR039426">
    <property type="entry name" value="TonB-dep_rcpt-like"/>
</dbReference>
<dbReference type="Pfam" id="PF00593">
    <property type="entry name" value="TonB_dep_Rec_b-barrel"/>
    <property type="match status" value="1"/>
</dbReference>
<evidence type="ECO:0000256" key="10">
    <source>
        <dbReference type="PROSITE-ProRule" id="PRU01360"/>
    </source>
</evidence>
<gene>
    <name evidence="13" type="ORF">AAG747_27470</name>
</gene>
<dbReference type="GO" id="GO:0006826">
    <property type="term" value="P:iron ion transport"/>
    <property type="evidence" value="ECO:0007669"/>
    <property type="project" value="UniProtKB-KW"/>
</dbReference>
<organism evidence="13 14">
    <name type="scientific">Rapidithrix thailandica</name>
    <dbReference type="NCBI Taxonomy" id="413964"/>
    <lineage>
        <taxon>Bacteria</taxon>
        <taxon>Pseudomonadati</taxon>
        <taxon>Bacteroidota</taxon>
        <taxon>Cytophagia</taxon>
        <taxon>Cytophagales</taxon>
        <taxon>Flammeovirgaceae</taxon>
        <taxon>Rapidithrix</taxon>
    </lineage>
</organism>
<evidence type="ECO:0000256" key="9">
    <source>
        <dbReference type="ARBA" id="ARBA00023237"/>
    </source>
</evidence>
<keyword evidence="4" id="KW-0406">Ion transport</keyword>
<evidence type="ECO:0000256" key="11">
    <source>
        <dbReference type="RuleBase" id="RU003357"/>
    </source>
</evidence>
<evidence type="ECO:0000256" key="2">
    <source>
        <dbReference type="ARBA" id="ARBA00022448"/>
    </source>
</evidence>
<dbReference type="Pfam" id="PF13715">
    <property type="entry name" value="CarbopepD_reg_2"/>
    <property type="match status" value="1"/>
</dbReference>
<evidence type="ECO:0000256" key="3">
    <source>
        <dbReference type="ARBA" id="ARBA00022452"/>
    </source>
</evidence>
<dbReference type="SMART" id="SM00965">
    <property type="entry name" value="STN"/>
    <property type="match status" value="1"/>
</dbReference>
<evidence type="ECO:0000313" key="13">
    <source>
        <dbReference type="EMBL" id="MEN7551686.1"/>
    </source>
</evidence>
<dbReference type="InterPro" id="IPR023997">
    <property type="entry name" value="TonB-dep_OMP_SusC/RagA_CS"/>
</dbReference>
<dbReference type="InterPro" id="IPR008969">
    <property type="entry name" value="CarboxyPept-like_regulatory"/>
</dbReference>
<feature type="domain" description="Secretin/TonB short N-terminal" evidence="12">
    <location>
        <begin position="49"/>
        <end position="100"/>
    </location>
</feature>
<keyword evidence="5 10" id="KW-0812">Transmembrane</keyword>
<dbReference type="RefSeq" id="WP_346824465.1">
    <property type="nucleotide sequence ID" value="NZ_JBDKWZ010000025.1"/>
</dbReference>
<dbReference type="SUPFAM" id="SSF49464">
    <property type="entry name" value="Carboxypeptidase regulatory domain-like"/>
    <property type="match status" value="1"/>
</dbReference>
<dbReference type="InterPro" id="IPR000531">
    <property type="entry name" value="Beta-barrel_TonB"/>
</dbReference>
<dbReference type="SUPFAM" id="SSF56935">
    <property type="entry name" value="Porins"/>
    <property type="match status" value="1"/>
</dbReference>
<dbReference type="EMBL" id="JBDKWZ010000025">
    <property type="protein sequence ID" value="MEN7551686.1"/>
    <property type="molecule type" value="Genomic_DNA"/>
</dbReference>
<dbReference type="Pfam" id="PF07715">
    <property type="entry name" value="Plug"/>
    <property type="match status" value="1"/>
</dbReference>
<dbReference type="Proteomes" id="UP001403385">
    <property type="component" value="Unassembled WGS sequence"/>
</dbReference>
<sequence>MRFTVFFFFLAMLNLQAKDINGQASRVTLQLEKVTISKVLDEIENRTDYRFIYRVKDVDLDRVISVNAKDKSISVVLDQVFKNTKTTYRIAGDRIYLAEPEEKEAEKPDKVRASLYQGIHISGKVTDQNGSPLPGANIIEKGTTNGTVSDSNGNYSLSTNANQLTVIVTYIGYEAIERTITASTTQLDFNLSEASNVLEDLVVIGYGTNTKEKFTGAVASVDLQEIGEYSNANIDQAIVGKLAGVDILTNARNPGDGNTITIRGAGSITREANPLIVVDGFPLAEGSSLNVINQNDIVSIDVIKDAASAAIYGSRAANGLIMITTKKGKKEKPTVEVKSVVGVQERTGTYDLLKAYDAAVFFRDGRNNAYLKNHDNVSITDTEQERLANGANVRELILDYTVPYLNKEAGLTDFDWEDAVYRTGKIQNYYVNISGATEKTDYSASVGYTDEEGIVITADQKRYTANLKLNTHINDYFKYGININGYYSERGLTNGGNNYRFPIDPAGRAMVYMFPFFSAYDDTDPTGYNIEAQIIANRPYNANMQENPVAMAELSKYDRKEFQSFGNTYLSVEPIKNLVVKTSLGYLYQSKFTDQYAPMLTGSYRRLIDERDSQQGSESRGNQGDILIENTATYLFGFGKHTFNALLGQSFQKSSYTSVSVTGDDFPNDIIDNINGSTTQTASASRSRWVQLSYFTRLMYNYDDRYFLTGSIRRDGSSRFGKDKRYGTFGSFSAGWVLSNEAFFPENDILTYAKLRYSWGQTGNNQIGNYAQYASIGTGRDYPYDGTLYSGAAPSSAPSYALTWETNTSNNFGIDLGFFDKVTLGVNYYIANISDLLLDRPVPKHTGFDKSLQNVGEMENKGWEFELSAYDFKTGDLTIGFNGNLTTNQNKILSLGGVEEMYEGSGQRFITRVGESLANLYGYKIIGLIKTEEEAEAYKSRKNTTMSAEVGDYIFQDTNGDDVIDADDRVLLGDYKPEMTYGFGINLAYKGFDLSVNFNGTVGRVAFDEMTSRYLEYGEAFSNTDYYYFNNYWNPETNPNGFLAPPDAYGNTATRAASRNPTNYNVLDADYLRLRSIQIGYNVPPALLERLHLQSMRVFVSGNNLYTWTDYRGMNPDGGDTGNPLNRGHIHGTTSVPRVISGGINLSF</sequence>
<proteinExistence type="inferred from homology"/>
<reference evidence="13 14" key="1">
    <citation type="submission" date="2024-04" db="EMBL/GenBank/DDBJ databases">
        <title>Novel genus in family Flammeovirgaceae.</title>
        <authorList>
            <person name="Nguyen T.H."/>
            <person name="Vuong T.Q."/>
            <person name="Le H."/>
            <person name="Kim S.-G."/>
        </authorList>
    </citation>
    <scope>NUCLEOTIDE SEQUENCE [LARGE SCALE GENOMIC DNA]</scope>
    <source>
        <strain evidence="13 14">JCM 23209</strain>
    </source>
</reference>
<evidence type="ECO:0000256" key="1">
    <source>
        <dbReference type="ARBA" id="ARBA00004571"/>
    </source>
</evidence>
<evidence type="ECO:0000256" key="7">
    <source>
        <dbReference type="ARBA" id="ARBA00023077"/>
    </source>
</evidence>
<keyword evidence="9 10" id="KW-0998">Cell outer membrane</keyword>
<keyword evidence="7 11" id="KW-0798">TonB box</keyword>
<keyword evidence="2 10" id="KW-0813">Transport</keyword>
<evidence type="ECO:0000256" key="6">
    <source>
        <dbReference type="ARBA" id="ARBA00023004"/>
    </source>
</evidence>
<keyword evidence="3 10" id="KW-1134">Transmembrane beta strand</keyword>
<dbReference type="AlphaFoldDB" id="A0AAW9SF64"/>
<comment type="similarity">
    <text evidence="10 11">Belongs to the TonB-dependent receptor family.</text>
</comment>
<keyword evidence="8 10" id="KW-0472">Membrane</keyword>
<protein>
    <submittedName>
        <fullName evidence="13">TonB-dependent receptor</fullName>
    </submittedName>
</protein>
<evidence type="ECO:0000256" key="8">
    <source>
        <dbReference type="ARBA" id="ARBA00023136"/>
    </source>
</evidence>
<comment type="caution">
    <text evidence="13">The sequence shown here is derived from an EMBL/GenBank/DDBJ whole genome shotgun (WGS) entry which is preliminary data.</text>
</comment>
<evidence type="ECO:0000259" key="12">
    <source>
        <dbReference type="SMART" id="SM00965"/>
    </source>
</evidence>
<keyword evidence="14" id="KW-1185">Reference proteome</keyword>
<dbReference type="NCBIfam" id="TIGR04056">
    <property type="entry name" value="OMP_RagA_SusC"/>
    <property type="match status" value="1"/>
</dbReference>